<dbReference type="PANTHER" id="PTHR22916">
    <property type="entry name" value="GLYCOSYLTRANSFERASE"/>
    <property type="match status" value="1"/>
</dbReference>
<reference evidence="2" key="2">
    <citation type="journal article" date="2021" name="PeerJ">
        <title>Extensive microbial diversity within the chicken gut microbiome revealed by metagenomics and culture.</title>
        <authorList>
            <person name="Gilroy R."/>
            <person name="Ravi A."/>
            <person name="Getino M."/>
            <person name="Pursley I."/>
            <person name="Horton D.L."/>
            <person name="Alikhan N.F."/>
            <person name="Baker D."/>
            <person name="Gharbi K."/>
            <person name="Hall N."/>
            <person name="Watson M."/>
            <person name="Adriaenssens E.M."/>
            <person name="Foster-Nyarko E."/>
            <person name="Jarju S."/>
            <person name="Secka A."/>
            <person name="Antonio M."/>
            <person name="Oren A."/>
            <person name="Chaudhuri R.R."/>
            <person name="La Ragione R."/>
            <person name="Hildebrand F."/>
            <person name="Pallen M.J."/>
        </authorList>
    </citation>
    <scope>NUCLEOTIDE SEQUENCE</scope>
    <source>
        <strain evidence="2">ChiHjej12B11-29160</strain>
    </source>
</reference>
<organism evidence="2 3">
    <name type="scientific">Candidatus Coprovicinus avistercoris</name>
    <dbReference type="NCBI Taxonomy" id="2840754"/>
    <lineage>
        <taxon>Bacteria</taxon>
        <taxon>Bacillati</taxon>
        <taxon>Actinomycetota</taxon>
        <taxon>Coriobacteriia</taxon>
        <taxon>Coriobacteriales</taxon>
        <taxon>Coriobacteriaceae</taxon>
        <taxon>Coriobacteriaceae incertae sedis</taxon>
        <taxon>Candidatus Coprovicinus</taxon>
    </lineage>
</organism>
<evidence type="ECO:0000313" key="3">
    <source>
        <dbReference type="Proteomes" id="UP000824078"/>
    </source>
</evidence>
<dbReference type="Gene3D" id="3.90.550.10">
    <property type="entry name" value="Spore Coat Polysaccharide Biosynthesis Protein SpsA, Chain A"/>
    <property type="match status" value="1"/>
</dbReference>
<accession>A0A9D1HX64</accession>
<comment type="caution">
    <text evidence="2">The sequence shown here is derived from an EMBL/GenBank/DDBJ whole genome shotgun (WGS) entry which is preliminary data.</text>
</comment>
<dbReference type="InterPro" id="IPR029044">
    <property type="entry name" value="Nucleotide-diphossugar_trans"/>
</dbReference>
<name>A0A9D1HX64_9ACTN</name>
<dbReference type="Proteomes" id="UP000824078">
    <property type="component" value="Unassembled WGS sequence"/>
</dbReference>
<proteinExistence type="predicted"/>
<dbReference type="SUPFAM" id="SSF53448">
    <property type="entry name" value="Nucleotide-diphospho-sugar transferases"/>
    <property type="match status" value="1"/>
</dbReference>
<feature type="domain" description="Glycosyltransferase 2-like" evidence="1">
    <location>
        <begin position="68"/>
        <end position="196"/>
    </location>
</feature>
<dbReference type="AlphaFoldDB" id="A0A9D1HX64"/>
<gene>
    <name evidence="2" type="ORF">IAD17_03440</name>
</gene>
<dbReference type="CDD" id="cd00761">
    <property type="entry name" value="Glyco_tranf_GTA_type"/>
    <property type="match status" value="1"/>
</dbReference>
<evidence type="ECO:0000313" key="2">
    <source>
        <dbReference type="EMBL" id="HIU23957.1"/>
    </source>
</evidence>
<evidence type="ECO:0000259" key="1">
    <source>
        <dbReference type="Pfam" id="PF00535"/>
    </source>
</evidence>
<dbReference type="PANTHER" id="PTHR22916:SF3">
    <property type="entry name" value="UDP-GLCNAC:BETAGAL BETA-1,3-N-ACETYLGLUCOSAMINYLTRANSFERASE-LIKE PROTEIN 1"/>
    <property type="match status" value="1"/>
</dbReference>
<dbReference type="GO" id="GO:0016758">
    <property type="term" value="F:hexosyltransferase activity"/>
    <property type="evidence" value="ECO:0007669"/>
    <property type="project" value="UniProtKB-ARBA"/>
</dbReference>
<reference evidence="2" key="1">
    <citation type="submission" date="2020-10" db="EMBL/GenBank/DDBJ databases">
        <authorList>
            <person name="Gilroy R."/>
        </authorList>
    </citation>
    <scope>NUCLEOTIDE SEQUENCE</scope>
    <source>
        <strain evidence="2">ChiHjej12B11-29160</strain>
    </source>
</reference>
<dbReference type="EMBL" id="DVMQ01000011">
    <property type="protein sequence ID" value="HIU23957.1"/>
    <property type="molecule type" value="Genomic_DNA"/>
</dbReference>
<dbReference type="InterPro" id="IPR001173">
    <property type="entry name" value="Glyco_trans_2-like"/>
</dbReference>
<dbReference type="Pfam" id="PF00535">
    <property type="entry name" value="Glycos_transf_2"/>
    <property type="match status" value="1"/>
</dbReference>
<sequence length="387" mass="43616">MPIKEAIKNLFHSVILSGPVYAHLKSRALAEDPTHVLDACEQLESVSPRPQNIRVELTLLPEASLDISVIIPVYNVEKYVGSCLESVLLQKLDASFEVIVVIDGSRDGSEEIVRSFSDSRLRVICQKNGGLSSARNTGIAHAHGRWLAFVDSDDMLAPGHLAALYERAQAGDCDIVGSLWRSMSEDGTVGKLGESQRTNMAPWGRLYRRGVWERLRFPVGCWYEDLITPCCIDPLFHEEDISDAGYLYRSRPGSIVETSSSNPKALDAFWAMQEMISWRHDLGIVYGQQDWDRFIWLLGPLLMGRTTFLTNSERKALFSACCDLMASLEELQGVQTTHKGAWRDLERALREYRYELWCLACTALVKEAGSIKLTTAWHIYREARSEQ</sequence>
<protein>
    <submittedName>
        <fullName evidence="2">Glycosyltransferase family 2 protein</fullName>
    </submittedName>
</protein>